<dbReference type="AlphaFoldDB" id="A0A914A3E9"/>
<evidence type="ECO:0000256" key="1">
    <source>
        <dbReference type="SAM" id="MobiDB-lite"/>
    </source>
</evidence>
<accession>A0A914A3E9</accession>
<dbReference type="InterPro" id="IPR011029">
    <property type="entry name" value="DEATH-like_dom_sf"/>
</dbReference>
<dbReference type="PROSITE" id="PS50017">
    <property type="entry name" value="DEATH_DOMAIN"/>
    <property type="match status" value="1"/>
</dbReference>
<feature type="compositionally biased region" description="Polar residues" evidence="1">
    <location>
        <begin position="138"/>
        <end position="151"/>
    </location>
</feature>
<name>A0A914A3E9_PATMI</name>
<organism evidence="3 4">
    <name type="scientific">Patiria miniata</name>
    <name type="common">Bat star</name>
    <name type="synonym">Asterina miniata</name>
    <dbReference type="NCBI Taxonomy" id="46514"/>
    <lineage>
        <taxon>Eukaryota</taxon>
        <taxon>Metazoa</taxon>
        <taxon>Echinodermata</taxon>
        <taxon>Eleutherozoa</taxon>
        <taxon>Asterozoa</taxon>
        <taxon>Asteroidea</taxon>
        <taxon>Valvatacea</taxon>
        <taxon>Valvatida</taxon>
        <taxon>Asterinidae</taxon>
        <taxon>Patiria</taxon>
    </lineage>
</organism>
<sequence length="270" mass="31044">MAAQDESFIRKCEKFFVKLAARLSQDWEILAILLDFSSSEVDQIKQDRRNPAFWMLCDLRKRKPSTSTWKKHLIKGLKKIGRNDLVEFVKQQKFLKEEKQSSKTKSRPAMQPIQASSGKPSKEKETSKAGTKPDRKNGLQSEGAGSSSGRSNAMVFRPYERPPKKIKAAVKGEGIDVYCENPRHQSQLKRSRNGSWHFWACLTRVLPEKKENVLTNFFMETGEKGKQVHQMITETSSRKLANLKNLTVIKPEKRGKNYTLKFNENSSIYM</sequence>
<evidence type="ECO:0000313" key="4">
    <source>
        <dbReference type="Proteomes" id="UP000887568"/>
    </source>
</evidence>
<dbReference type="CDD" id="cd01670">
    <property type="entry name" value="Death"/>
    <property type="match status" value="1"/>
</dbReference>
<protein>
    <recommendedName>
        <fullName evidence="2">Death domain-containing protein</fullName>
    </recommendedName>
</protein>
<feature type="compositionally biased region" description="Basic and acidic residues" evidence="1">
    <location>
        <begin position="120"/>
        <end position="137"/>
    </location>
</feature>
<dbReference type="GO" id="GO:0007165">
    <property type="term" value="P:signal transduction"/>
    <property type="evidence" value="ECO:0007669"/>
    <property type="project" value="InterPro"/>
</dbReference>
<feature type="region of interest" description="Disordered" evidence="1">
    <location>
        <begin position="97"/>
        <end position="160"/>
    </location>
</feature>
<dbReference type="SUPFAM" id="SSF47986">
    <property type="entry name" value="DEATH domain"/>
    <property type="match status" value="1"/>
</dbReference>
<dbReference type="Proteomes" id="UP000887568">
    <property type="component" value="Unplaced"/>
</dbReference>
<dbReference type="Pfam" id="PF00531">
    <property type="entry name" value="Death"/>
    <property type="match status" value="1"/>
</dbReference>
<evidence type="ECO:0000259" key="2">
    <source>
        <dbReference type="PROSITE" id="PS50017"/>
    </source>
</evidence>
<dbReference type="GeneID" id="119729728"/>
<dbReference type="RefSeq" id="XP_038058367.1">
    <property type="nucleotide sequence ID" value="XM_038202439.1"/>
</dbReference>
<evidence type="ECO:0000313" key="3">
    <source>
        <dbReference type="EnsemblMetazoa" id="XP_038058367.1"/>
    </source>
</evidence>
<dbReference type="InterPro" id="IPR000488">
    <property type="entry name" value="Death_dom"/>
</dbReference>
<dbReference type="Gene3D" id="1.10.533.10">
    <property type="entry name" value="Death Domain, Fas"/>
    <property type="match status" value="1"/>
</dbReference>
<dbReference type="EnsemblMetazoa" id="XM_038202439.1">
    <property type="protein sequence ID" value="XP_038058367.1"/>
    <property type="gene ID" value="LOC119729728"/>
</dbReference>
<proteinExistence type="predicted"/>
<feature type="domain" description="Death" evidence="2">
    <location>
        <begin position="26"/>
        <end position="93"/>
    </location>
</feature>
<reference evidence="3" key="1">
    <citation type="submission" date="2022-11" db="UniProtKB">
        <authorList>
            <consortium name="EnsemblMetazoa"/>
        </authorList>
    </citation>
    <scope>IDENTIFICATION</scope>
</reference>
<keyword evidence="4" id="KW-1185">Reference proteome</keyword>